<evidence type="ECO:0000256" key="7">
    <source>
        <dbReference type="ARBA" id="ARBA00023098"/>
    </source>
</evidence>
<dbReference type="GO" id="GO:0005102">
    <property type="term" value="F:signaling receptor binding"/>
    <property type="evidence" value="ECO:0007669"/>
    <property type="project" value="UniProtKB-ARBA"/>
</dbReference>
<comment type="catalytic activity">
    <reaction evidence="9">
        <text>N,1-dihexadecanoyl-2-(9Z,12Z-octadecadienoyl)-sn-glycero-3-phosphoethanolamine + H2O = N,1-dihexadecanoyl-sn-glycero-3-phosphoethanolamine + (9Z,12Z)-octadecadienoate + H(+)</text>
        <dbReference type="Rhea" id="RHEA:56424"/>
        <dbReference type="ChEBI" id="CHEBI:15377"/>
        <dbReference type="ChEBI" id="CHEBI:15378"/>
        <dbReference type="ChEBI" id="CHEBI:30245"/>
        <dbReference type="ChEBI" id="CHEBI:85334"/>
        <dbReference type="ChEBI" id="CHEBI:85335"/>
    </reaction>
    <physiologicalReaction direction="left-to-right" evidence="9">
        <dbReference type="Rhea" id="RHEA:56425"/>
    </physiologicalReaction>
</comment>
<dbReference type="PROSITE" id="PS00118">
    <property type="entry name" value="PA2_HIS"/>
    <property type="match status" value="1"/>
</dbReference>
<dbReference type="FunFam" id="1.20.90.10:FF:000011">
    <property type="entry name" value="Phospholipase A(2)"/>
    <property type="match status" value="1"/>
</dbReference>
<dbReference type="InterPro" id="IPR001211">
    <property type="entry name" value="PLA2"/>
</dbReference>
<evidence type="ECO:0000256" key="15">
    <source>
        <dbReference type="ARBA" id="ARBA00049039"/>
    </source>
</evidence>
<feature type="disulfide bond" evidence="18">
    <location>
        <begin position="81"/>
        <end position="111"/>
    </location>
</feature>
<evidence type="ECO:0000256" key="8">
    <source>
        <dbReference type="ARBA" id="ARBA00023157"/>
    </source>
</evidence>
<evidence type="ECO:0000259" key="21">
    <source>
        <dbReference type="SMART" id="SM00085"/>
    </source>
</evidence>
<feature type="disulfide bond" evidence="18">
    <location>
        <begin position="50"/>
        <end position="66"/>
    </location>
</feature>
<sequence>MRSLVLTVLLAAVASASISPYALWQFRKMIICVVPSSFPILDFNNYGCNCGFGGANTYVDELDKCCLNHDACYRQTKKDHCKYLVDSPYIELYAYSCSGKTITCSNRNNPCEADICDCDRTAAICFSQAKYNAENKDLDRDRYC</sequence>
<keyword evidence="5 20" id="KW-0378">Hydrolase</keyword>
<evidence type="ECO:0000256" key="14">
    <source>
        <dbReference type="ARBA" id="ARBA00048699"/>
    </source>
</evidence>
<dbReference type="SUPFAM" id="SSF48619">
    <property type="entry name" value="Phospholipase A2, PLA2"/>
    <property type="match status" value="1"/>
</dbReference>
<dbReference type="InterPro" id="IPR016090">
    <property type="entry name" value="PLA2-like_dom"/>
</dbReference>
<evidence type="ECO:0000313" key="22">
    <source>
        <dbReference type="EMBL" id="GCB67904.1"/>
    </source>
</evidence>
<feature type="disulfide bond" evidence="18">
    <location>
        <begin position="72"/>
        <end position="118"/>
    </location>
</feature>
<evidence type="ECO:0000256" key="18">
    <source>
        <dbReference type="PIRSR" id="PIRSR601211-3"/>
    </source>
</evidence>
<dbReference type="Proteomes" id="UP000288216">
    <property type="component" value="Unassembled WGS sequence"/>
</dbReference>
<feature type="active site" evidence="16">
    <location>
        <position position="119"/>
    </location>
</feature>
<dbReference type="AlphaFoldDB" id="A0A401P452"/>
<comment type="catalytic activity">
    <reaction evidence="12">
        <text>1,2-dihexadecanoyl-sn-glycero-3-phosphocholine + H2O = 1-hexadecanoyl-sn-glycero-3-phosphocholine + hexadecanoate + H(+)</text>
        <dbReference type="Rhea" id="RHEA:41223"/>
        <dbReference type="ChEBI" id="CHEBI:7896"/>
        <dbReference type="ChEBI" id="CHEBI:15377"/>
        <dbReference type="ChEBI" id="CHEBI:15378"/>
        <dbReference type="ChEBI" id="CHEBI:72998"/>
        <dbReference type="ChEBI" id="CHEBI:72999"/>
    </reaction>
    <physiologicalReaction direction="left-to-right" evidence="12">
        <dbReference type="Rhea" id="RHEA:41224"/>
    </physiologicalReaction>
</comment>
<evidence type="ECO:0000256" key="16">
    <source>
        <dbReference type="PIRSR" id="PIRSR601211-1"/>
    </source>
</evidence>
<feature type="binding site" evidence="17">
    <location>
        <position position="53"/>
    </location>
    <ligand>
        <name>Ca(2+)</name>
        <dbReference type="ChEBI" id="CHEBI:29108"/>
    </ligand>
</feature>
<evidence type="ECO:0000256" key="17">
    <source>
        <dbReference type="PIRSR" id="PIRSR601211-2"/>
    </source>
</evidence>
<dbReference type="PANTHER" id="PTHR11716:SF94">
    <property type="entry name" value="PHOSPHOLIPASE A2"/>
    <property type="match status" value="1"/>
</dbReference>
<dbReference type="GO" id="GO:0048146">
    <property type="term" value="P:positive regulation of fibroblast proliferation"/>
    <property type="evidence" value="ECO:0007669"/>
    <property type="project" value="TreeGrafter"/>
</dbReference>
<keyword evidence="4 17" id="KW-0479">Metal-binding</keyword>
<keyword evidence="7 20" id="KW-0443">Lipid metabolism</keyword>
<dbReference type="GO" id="GO:0005509">
    <property type="term" value="F:calcium ion binding"/>
    <property type="evidence" value="ECO:0007669"/>
    <property type="project" value="InterPro"/>
</dbReference>
<keyword evidence="8 18" id="KW-1015">Disulfide bond</keyword>
<comment type="similarity">
    <text evidence="19">Belongs to the phospholipase A2 family.</text>
</comment>
<dbReference type="GO" id="GO:0005576">
    <property type="term" value="C:extracellular region"/>
    <property type="evidence" value="ECO:0007669"/>
    <property type="project" value="UniProtKB-SubCell"/>
</dbReference>
<proteinExistence type="inferred from homology"/>
<dbReference type="GO" id="GO:0050482">
    <property type="term" value="P:arachidonate secretion"/>
    <property type="evidence" value="ECO:0007669"/>
    <property type="project" value="InterPro"/>
</dbReference>
<feature type="signal peptide" evidence="20">
    <location>
        <begin position="1"/>
        <end position="16"/>
    </location>
</feature>
<dbReference type="CDD" id="cd00125">
    <property type="entry name" value="PLA2c"/>
    <property type="match status" value="1"/>
</dbReference>
<feature type="disulfide bond" evidence="18">
    <location>
        <begin position="65"/>
        <end position="125"/>
    </location>
</feature>
<comment type="catalytic activity">
    <reaction evidence="14">
        <text>1-hexadecanoyl-2-(9Z-octadecenoyl)-sn-glycero-3-phosphocholine + H2O = 1-hexadecanoyl-sn-glycero-3-phosphocholine + (9Z)-octadecenoate + H(+)</text>
        <dbReference type="Rhea" id="RHEA:38779"/>
        <dbReference type="ChEBI" id="CHEBI:15377"/>
        <dbReference type="ChEBI" id="CHEBI:15378"/>
        <dbReference type="ChEBI" id="CHEBI:30823"/>
        <dbReference type="ChEBI" id="CHEBI:72998"/>
        <dbReference type="ChEBI" id="CHEBI:73001"/>
    </reaction>
    <physiologicalReaction direction="left-to-right" evidence="14">
        <dbReference type="Rhea" id="RHEA:38780"/>
    </physiologicalReaction>
</comment>
<gene>
    <name evidence="22" type="ORF">scyTo_0000794</name>
</gene>
<dbReference type="InterPro" id="IPR033113">
    <property type="entry name" value="PLA2_histidine"/>
</dbReference>
<dbReference type="InterPro" id="IPR036444">
    <property type="entry name" value="PLipase_A2_dom_sf"/>
</dbReference>
<dbReference type="PANTHER" id="PTHR11716">
    <property type="entry name" value="PHOSPHOLIPASE A2 FAMILY MEMBER"/>
    <property type="match status" value="1"/>
</dbReference>
<dbReference type="EMBL" id="BFAA01000163">
    <property type="protein sequence ID" value="GCB67904.1"/>
    <property type="molecule type" value="Genomic_DNA"/>
</dbReference>
<dbReference type="EC" id="3.1.1.4" evidence="2 20"/>
<keyword evidence="6 17" id="KW-0106">Calcium</keyword>
<evidence type="ECO:0000256" key="19">
    <source>
        <dbReference type="RuleBase" id="RU003654"/>
    </source>
</evidence>
<organism evidence="22 23">
    <name type="scientific">Scyliorhinus torazame</name>
    <name type="common">Cloudy catshark</name>
    <name type="synonym">Catulus torazame</name>
    <dbReference type="NCBI Taxonomy" id="75743"/>
    <lineage>
        <taxon>Eukaryota</taxon>
        <taxon>Metazoa</taxon>
        <taxon>Chordata</taxon>
        <taxon>Craniata</taxon>
        <taxon>Vertebrata</taxon>
        <taxon>Chondrichthyes</taxon>
        <taxon>Elasmobranchii</taxon>
        <taxon>Galeomorphii</taxon>
        <taxon>Galeoidea</taxon>
        <taxon>Carcharhiniformes</taxon>
        <taxon>Scyliorhinidae</taxon>
        <taxon>Scyliorhinus</taxon>
    </lineage>
</organism>
<evidence type="ECO:0000256" key="11">
    <source>
        <dbReference type="ARBA" id="ARBA00048221"/>
    </source>
</evidence>
<evidence type="ECO:0000256" key="13">
    <source>
        <dbReference type="ARBA" id="ARBA00048373"/>
    </source>
</evidence>
<dbReference type="OMA" id="CEAFLCN"/>
<comment type="catalytic activity">
    <reaction evidence="15">
        <text>1-hexadecanoyl-2-(9Z,12Z-octadecadienoyl)-sn-glycero-3-phosphoethanolamine + H2O = 1-hexadecanoyl-sn-glycero-3-phosphoethanolamine + (9Z,12Z)-octadecadienoate + H(+)</text>
        <dbReference type="Rhea" id="RHEA:40815"/>
        <dbReference type="ChEBI" id="CHEBI:15377"/>
        <dbReference type="ChEBI" id="CHEBI:15378"/>
        <dbReference type="ChEBI" id="CHEBI:30245"/>
        <dbReference type="ChEBI" id="CHEBI:73004"/>
        <dbReference type="ChEBI" id="CHEBI:73008"/>
    </reaction>
    <physiologicalReaction direction="left-to-right" evidence="15">
        <dbReference type="Rhea" id="RHEA:40816"/>
    </physiologicalReaction>
</comment>
<evidence type="ECO:0000313" key="23">
    <source>
        <dbReference type="Proteomes" id="UP000288216"/>
    </source>
</evidence>
<dbReference type="GO" id="GO:0016042">
    <property type="term" value="P:lipid catabolic process"/>
    <property type="evidence" value="ECO:0007669"/>
    <property type="project" value="InterPro"/>
</dbReference>
<evidence type="ECO:0000256" key="3">
    <source>
        <dbReference type="ARBA" id="ARBA00022525"/>
    </source>
</evidence>
<reference evidence="22 23" key="1">
    <citation type="journal article" date="2018" name="Nat. Ecol. Evol.">
        <title>Shark genomes provide insights into elasmobranch evolution and the origin of vertebrates.</title>
        <authorList>
            <person name="Hara Y"/>
            <person name="Yamaguchi K"/>
            <person name="Onimaru K"/>
            <person name="Kadota M"/>
            <person name="Koyanagi M"/>
            <person name="Keeley SD"/>
            <person name="Tatsumi K"/>
            <person name="Tanaka K"/>
            <person name="Motone F"/>
            <person name="Kageyama Y"/>
            <person name="Nozu R"/>
            <person name="Adachi N"/>
            <person name="Nishimura O"/>
            <person name="Nakagawa R"/>
            <person name="Tanegashima C"/>
            <person name="Kiyatake I"/>
            <person name="Matsumoto R"/>
            <person name="Murakumo K"/>
            <person name="Nishida K"/>
            <person name="Terakita A"/>
            <person name="Kuratani S"/>
            <person name="Sato K"/>
            <person name="Hyodo S Kuraku.S."/>
        </authorList>
    </citation>
    <scope>NUCLEOTIDE SEQUENCE [LARGE SCALE GENOMIC DNA]</scope>
</reference>
<dbReference type="GO" id="GO:0047498">
    <property type="term" value="F:calcium-dependent phospholipase A2 activity"/>
    <property type="evidence" value="ECO:0007669"/>
    <property type="project" value="TreeGrafter"/>
</dbReference>
<feature type="domain" description="Phospholipase A2-like central" evidence="21">
    <location>
        <begin position="22"/>
        <end position="144"/>
    </location>
</feature>
<evidence type="ECO:0000256" key="12">
    <source>
        <dbReference type="ARBA" id="ARBA00048227"/>
    </source>
</evidence>
<evidence type="ECO:0000256" key="20">
    <source>
        <dbReference type="RuleBase" id="RU361236"/>
    </source>
</evidence>
<dbReference type="InterPro" id="IPR033112">
    <property type="entry name" value="PLA2_Asp_AS"/>
</dbReference>
<keyword evidence="3 20" id="KW-0964">Secreted</keyword>
<evidence type="ECO:0000256" key="10">
    <source>
        <dbReference type="ARBA" id="ARBA00048015"/>
    </source>
</evidence>
<comment type="catalytic activity">
    <reaction evidence="10">
        <text>1-hexadecanoyl-2-(9Z-octadecenoyl)-sn-glycero-3-phospho-(1'-sn-glycerol) + H2O = 1-hexadecanoyl-sn-glycero-3-phospho-(1'-sn-glycerol) + (9Z)-octadecenoate + H(+)</text>
        <dbReference type="Rhea" id="RHEA:40919"/>
        <dbReference type="ChEBI" id="CHEBI:15377"/>
        <dbReference type="ChEBI" id="CHEBI:15378"/>
        <dbReference type="ChEBI" id="CHEBI:30823"/>
        <dbReference type="ChEBI" id="CHEBI:72841"/>
        <dbReference type="ChEBI" id="CHEBI:75158"/>
    </reaction>
    <physiologicalReaction direction="left-to-right" evidence="10">
        <dbReference type="Rhea" id="RHEA:40920"/>
    </physiologicalReaction>
</comment>
<dbReference type="Gene3D" id="1.20.90.10">
    <property type="entry name" value="Phospholipase A2 domain"/>
    <property type="match status" value="1"/>
</dbReference>
<evidence type="ECO:0000256" key="4">
    <source>
        <dbReference type="ARBA" id="ARBA00022723"/>
    </source>
</evidence>
<evidence type="ECO:0000256" key="9">
    <source>
        <dbReference type="ARBA" id="ARBA00047535"/>
    </source>
</evidence>
<comment type="subcellular location">
    <subcellularLocation>
        <location evidence="1 20">Secreted</location>
    </subcellularLocation>
</comment>
<evidence type="ECO:0000256" key="5">
    <source>
        <dbReference type="ARBA" id="ARBA00022801"/>
    </source>
</evidence>
<dbReference type="PROSITE" id="PS00119">
    <property type="entry name" value="PA2_ASP"/>
    <property type="match status" value="1"/>
</dbReference>
<feature type="disulfide bond" evidence="18">
    <location>
        <begin position="104"/>
        <end position="116"/>
    </location>
</feature>
<comment type="catalytic activity">
    <reaction evidence="20">
        <text>a 1,2-diacyl-sn-glycero-3-phosphocholine + H2O = a 1-acyl-sn-glycero-3-phosphocholine + a fatty acid + H(+)</text>
        <dbReference type="Rhea" id="RHEA:15801"/>
        <dbReference type="ChEBI" id="CHEBI:15377"/>
        <dbReference type="ChEBI" id="CHEBI:15378"/>
        <dbReference type="ChEBI" id="CHEBI:28868"/>
        <dbReference type="ChEBI" id="CHEBI:57643"/>
        <dbReference type="ChEBI" id="CHEBI:58168"/>
        <dbReference type="EC" id="3.1.1.4"/>
    </reaction>
</comment>
<comment type="caution">
    <text evidence="22">The sequence shown here is derived from an EMBL/GenBank/DDBJ whole genome shotgun (WGS) entry which is preliminary data.</text>
</comment>
<keyword evidence="20" id="KW-0732">Signal</keyword>
<feature type="binding site" evidence="17">
    <location>
        <position position="70"/>
    </location>
    <ligand>
        <name>Ca(2+)</name>
        <dbReference type="ChEBI" id="CHEBI:29108"/>
    </ligand>
</feature>
<keyword evidence="23" id="KW-1185">Reference proteome</keyword>
<dbReference type="GO" id="GO:0006644">
    <property type="term" value="P:phospholipid metabolic process"/>
    <property type="evidence" value="ECO:0007669"/>
    <property type="project" value="InterPro"/>
</dbReference>
<dbReference type="OrthoDB" id="5841574at2759"/>
<dbReference type="Pfam" id="PF00068">
    <property type="entry name" value="Phospholip_A2_1"/>
    <property type="match status" value="1"/>
</dbReference>
<evidence type="ECO:0000256" key="1">
    <source>
        <dbReference type="ARBA" id="ARBA00004613"/>
    </source>
</evidence>
<name>A0A401P452_SCYTO</name>
<evidence type="ECO:0000256" key="6">
    <source>
        <dbReference type="ARBA" id="ARBA00022837"/>
    </source>
</evidence>
<dbReference type="GO" id="GO:0006633">
    <property type="term" value="P:fatty acid biosynthetic process"/>
    <property type="evidence" value="ECO:0007669"/>
    <property type="project" value="TreeGrafter"/>
</dbReference>
<comment type="cofactor">
    <cofactor evidence="17">
        <name>Ca(2+)</name>
        <dbReference type="ChEBI" id="CHEBI:29108"/>
    </cofactor>
    <text evidence="17">Binds 1 Ca(2+) ion per subunit.</text>
</comment>
<feature type="binding site" evidence="17">
    <location>
        <position position="51"/>
    </location>
    <ligand>
        <name>Ca(2+)</name>
        <dbReference type="ChEBI" id="CHEBI:29108"/>
    </ligand>
</feature>
<protein>
    <recommendedName>
        <fullName evidence="2 20">Phospholipase A2</fullName>
        <ecNumber evidence="2 20">3.1.1.4</ecNumber>
    </recommendedName>
</protein>
<dbReference type="STRING" id="75743.A0A401P452"/>
<comment type="catalytic activity">
    <reaction evidence="11">
        <text>N-hexadecanoyl-1,2-di-(9Z-octadecenoyl)-sn-glycero-3-phosphoethanolamine + H2O = N-hexadecanoyl-1-(9Z-octadecenoyl)-sn-glycero-3-phosphoethanolamine + (9Z)-octadecenoate + H(+)</text>
        <dbReference type="Rhea" id="RHEA:45424"/>
        <dbReference type="ChEBI" id="CHEBI:15377"/>
        <dbReference type="ChEBI" id="CHEBI:15378"/>
        <dbReference type="ChEBI" id="CHEBI:30823"/>
        <dbReference type="ChEBI" id="CHEBI:78097"/>
        <dbReference type="ChEBI" id="CHEBI:85217"/>
    </reaction>
    <physiologicalReaction direction="left-to-right" evidence="11">
        <dbReference type="Rhea" id="RHEA:45425"/>
    </physiologicalReaction>
</comment>
<feature type="active site" evidence="16">
    <location>
        <position position="69"/>
    </location>
</feature>
<dbReference type="SMART" id="SM00085">
    <property type="entry name" value="PA2c"/>
    <property type="match status" value="1"/>
</dbReference>
<accession>A0A401P452</accession>
<comment type="catalytic activity">
    <reaction evidence="13">
        <text>1-hexadecanoyl-2-(5Z,8Z,11Z,14Z-eicosatetraenoyl)-sn-glycero-3-phosphocholine + H2O = 1-hexadecanoyl-sn-glycero-3-phosphocholine + (5Z,8Z,11Z,14Z)-eicosatetraenoate + H(+)</text>
        <dbReference type="Rhea" id="RHEA:40427"/>
        <dbReference type="ChEBI" id="CHEBI:15377"/>
        <dbReference type="ChEBI" id="CHEBI:15378"/>
        <dbReference type="ChEBI" id="CHEBI:32395"/>
        <dbReference type="ChEBI" id="CHEBI:72998"/>
        <dbReference type="ChEBI" id="CHEBI:73003"/>
    </reaction>
    <physiologicalReaction direction="left-to-right" evidence="13">
        <dbReference type="Rhea" id="RHEA:40428"/>
    </physiologicalReaction>
</comment>
<feature type="chain" id="PRO_5018815804" description="Phospholipase A2" evidence="20">
    <location>
        <begin position="17"/>
        <end position="144"/>
    </location>
</feature>
<dbReference type="GO" id="GO:0005543">
    <property type="term" value="F:phospholipid binding"/>
    <property type="evidence" value="ECO:0007669"/>
    <property type="project" value="TreeGrafter"/>
</dbReference>
<evidence type="ECO:0000256" key="2">
    <source>
        <dbReference type="ARBA" id="ARBA00013278"/>
    </source>
</evidence>
<dbReference type="PRINTS" id="PR00389">
    <property type="entry name" value="PHPHLIPASEA2"/>
</dbReference>